<proteinExistence type="predicted"/>
<evidence type="ECO:0000313" key="2">
    <source>
        <dbReference type="Proteomes" id="UP000334019"/>
    </source>
</evidence>
<gene>
    <name evidence="1" type="ORF">GH723_04090</name>
</gene>
<organism evidence="1 2">
    <name type="scientific">Actinomarinicola tropica</name>
    <dbReference type="NCBI Taxonomy" id="2789776"/>
    <lineage>
        <taxon>Bacteria</taxon>
        <taxon>Bacillati</taxon>
        <taxon>Actinomycetota</taxon>
        <taxon>Acidimicrobiia</taxon>
        <taxon>Acidimicrobiales</taxon>
        <taxon>Iamiaceae</taxon>
        <taxon>Actinomarinicola</taxon>
    </lineage>
</organism>
<keyword evidence="2" id="KW-1185">Reference proteome</keyword>
<dbReference type="RefSeq" id="WP_153758453.1">
    <property type="nucleotide sequence ID" value="NZ_CP045851.1"/>
</dbReference>
<name>A0A5Q2RJX3_9ACTN</name>
<accession>A0A5Q2RJX3</accession>
<dbReference type="AlphaFoldDB" id="A0A5Q2RJX3"/>
<reference evidence="1 2" key="1">
    <citation type="submission" date="2019-11" db="EMBL/GenBank/DDBJ databases">
        <authorList>
            <person name="He Y."/>
        </authorList>
    </citation>
    <scope>NUCLEOTIDE SEQUENCE [LARGE SCALE GENOMIC DNA]</scope>
    <source>
        <strain evidence="1 2">SCSIO 58843</strain>
    </source>
</reference>
<protein>
    <submittedName>
        <fullName evidence="1">Uncharacterized protein</fullName>
    </submittedName>
</protein>
<dbReference type="EMBL" id="CP045851">
    <property type="protein sequence ID" value="QGG94347.1"/>
    <property type="molecule type" value="Genomic_DNA"/>
</dbReference>
<dbReference type="Proteomes" id="UP000334019">
    <property type="component" value="Chromosome"/>
</dbReference>
<sequence>MARQPFSTEADYESDPVWFPLEQVARLSRLSARMPAFHPGEFMYAGRMFNARKRLDIYLYKHGDTRRYLNLDAAGHAYEFRGPVPGREDDITSGGRYRRHRSLMEGIWRLDLWMFDQHPPLFRSFPPEEWPSDDMAI</sequence>
<evidence type="ECO:0000313" key="1">
    <source>
        <dbReference type="EMBL" id="QGG94347.1"/>
    </source>
</evidence>
<dbReference type="KEGG" id="atq:GH723_04090"/>